<reference evidence="2 3" key="1">
    <citation type="journal article" date="2008" name="Nature">
        <title>The Phaeodactylum genome reveals the evolutionary history of diatom genomes.</title>
        <authorList>
            <person name="Bowler C."/>
            <person name="Allen A.E."/>
            <person name="Badger J.H."/>
            <person name="Grimwood J."/>
            <person name="Jabbari K."/>
            <person name="Kuo A."/>
            <person name="Maheswari U."/>
            <person name="Martens C."/>
            <person name="Maumus F."/>
            <person name="Otillar R.P."/>
            <person name="Rayko E."/>
            <person name="Salamov A."/>
            <person name="Vandepoele K."/>
            <person name="Beszteri B."/>
            <person name="Gruber A."/>
            <person name="Heijde M."/>
            <person name="Katinka M."/>
            <person name="Mock T."/>
            <person name="Valentin K."/>
            <person name="Verret F."/>
            <person name="Berges J.A."/>
            <person name="Brownlee C."/>
            <person name="Cadoret J.P."/>
            <person name="Chiovitti A."/>
            <person name="Choi C.J."/>
            <person name="Coesel S."/>
            <person name="De Martino A."/>
            <person name="Detter J.C."/>
            <person name="Durkin C."/>
            <person name="Falciatore A."/>
            <person name="Fournet J."/>
            <person name="Haruta M."/>
            <person name="Huysman M.J."/>
            <person name="Jenkins B.D."/>
            <person name="Jiroutova K."/>
            <person name="Jorgensen R.E."/>
            <person name="Joubert Y."/>
            <person name="Kaplan A."/>
            <person name="Kroger N."/>
            <person name="Kroth P.G."/>
            <person name="La Roche J."/>
            <person name="Lindquist E."/>
            <person name="Lommer M."/>
            <person name="Martin-Jezequel V."/>
            <person name="Lopez P.J."/>
            <person name="Lucas S."/>
            <person name="Mangogna M."/>
            <person name="McGinnis K."/>
            <person name="Medlin L.K."/>
            <person name="Montsant A."/>
            <person name="Oudot-Le Secq M.P."/>
            <person name="Napoli C."/>
            <person name="Obornik M."/>
            <person name="Parker M.S."/>
            <person name="Petit J.L."/>
            <person name="Porcel B.M."/>
            <person name="Poulsen N."/>
            <person name="Robison M."/>
            <person name="Rychlewski L."/>
            <person name="Rynearson T.A."/>
            <person name="Schmutz J."/>
            <person name="Shapiro H."/>
            <person name="Siaut M."/>
            <person name="Stanley M."/>
            <person name="Sussman M.R."/>
            <person name="Taylor A.R."/>
            <person name="Vardi A."/>
            <person name="von Dassow P."/>
            <person name="Vyverman W."/>
            <person name="Willis A."/>
            <person name="Wyrwicz L.S."/>
            <person name="Rokhsar D.S."/>
            <person name="Weissenbach J."/>
            <person name="Armbrust E.V."/>
            <person name="Green B.R."/>
            <person name="Van de Peer Y."/>
            <person name="Grigoriev I.V."/>
        </authorList>
    </citation>
    <scope>NUCLEOTIDE SEQUENCE [LARGE SCALE GENOMIC DNA]</scope>
    <source>
        <strain evidence="2 3">CCAP 1055/1</strain>
    </source>
</reference>
<dbReference type="InParanoid" id="B7FVC0"/>
<feature type="compositionally biased region" description="Polar residues" evidence="1">
    <location>
        <begin position="10"/>
        <end position="33"/>
    </location>
</feature>
<dbReference type="EMBL" id="CM000608">
    <property type="protein sequence ID" value="EEC49809.1"/>
    <property type="molecule type" value="Genomic_DNA"/>
</dbReference>
<organism evidence="2 3">
    <name type="scientific">Phaeodactylum tricornutum (strain CCAP 1055/1)</name>
    <dbReference type="NCBI Taxonomy" id="556484"/>
    <lineage>
        <taxon>Eukaryota</taxon>
        <taxon>Sar</taxon>
        <taxon>Stramenopiles</taxon>
        <taxon>Ochrophyta</taxon>
        <taxon>Bacillariophyta</taxon>
        <taxon>Bacillariophyceae</taxon>
        <taxon>Bacillariophycidae</taxon>
        <taxon>Naviculales</taxon>
        <taxon>Phaeodactylaceae</taxon>
        <taxon>Phaeodactylum</taxon>
    </lineage>
</organism>
<dbReference type="GeneID" id="7199690"/>
<reference evidence="3" key="2">
    <citation type="submission" date="2008-08" db="EMBL/GenBank/DDBJ databases">
        <authorList>
            <consortium name="Diatom Consortium"/>
            <person name="Grigoriev I."/>
            <person name="Grimwood J."/>
            <person name="Kuo A."/>
            <person name="Otillar R.P."/>
            <person name="Salamov A."/>
            <person name="Detter J.C."/>
            <person name="Lindquist E."/>
            <person name="Shapiro H."/>
            <person name="Lucas S."/>
            <person name="Glavina del Rio T."/>
            <person name="Pitluck S."/>
            <person name="Rokhsar D."/>
            <person name="Bowler C."/>
        </authorList>
    </citation>
    <scope>GENOME REANNOTATION</scope>
    <source>
        <strain evidence="3">CCAP 1055/1</strain>
    </source>
</reference>
<accession>B7FVC0</accession>
<evidence type="ECO:0000313" key="2">
    <source>
        <dbReference type="EMBL" id="EEC49809.1"/>
    </source>
</evidence>
<gene>
    <name evidence="2" type="ORF">PHATRDRAFT_45025</name>
</gene>
<dbReference type="PaxDb" id="2850-Phatr45025"/>
<keyword evidence="3" id="KW-1185">Reference proteome</keyword>
<proteinExistence type="predicted"/>
<dbReference type="AlphaFoldDB" id="B7FVC0"/>
<evidence type="ECO:0000256" key="1">
    <source>
        <dbReference type="SAM" id="MobiDB-lite"/>
    </source>
</evidence>
<sequence length="243" mass="27647">MPLFKRQRSESMQYAQSKPSVSTTPYPSGSSIDRSGDAEYTSCSEPAAFPQSPAHVAKNAYQEQQNPQHQGKVILNTNSGAGSYQRTQRIGAIAIRNVRFADQALLYPNDRTEEEVQDAWYSGDELDVFKKERRDLVKQLKRVNFDLSQIDQTHTSLRGFEPYFSMEINKATKSARSFVYHVVFGEQERQRMLNIVDREALRELAAQASDWACASAMQLGYKDALECHLESLLFFQERCSISP</sequence>
<dbReference type="KEGG" id="pti:PHATRDRAFT_45025"/>
<dbReference type="RefSeq" id="XP_002179111.1">
    <property type="nucleotide sequence ID" value="XM_002179075.1"/>
</dbReference>
<feature type="region of interest" description="Disordered" evidence="1">
    <location>
        <begin position="1"/>
        <end position="79"/>
    </location>
</feature>
<name>B7FVC0_PHATC</name>
<evidence type="ECO:0000313" key="3">
    <source>
        <dbReference type="Proteomes" id="UP000000759"/>
    </source>
</evidence>
<protein>
    <submittedName>
        <fullName evidence="2">Uncharacterized protein</fullName>
    </submittedName>
</protein>
<dbReference type="OrthoDB" id="10662869at2759"/>
<dbReference type="HOGENOM" id="CLU_1144467_0_0_1"/>
<feature type="compositionally biased region" description="Polar residues" evidence="1">
    <location>
        <begin position="61"/>
        <end position="79"/>
    </location>
</feature>
<dbReference type="Proteomes" id="UP000000759">
    <property type="component" value="Chromosome 5"/>
</dbReference>